<sequence length="636" mass="70462">MSASRLLATVTVVLFLCCTYSTAAHAASAFLGAPTLSFYDINRSAILSTTGEGEPTSFGWRSRFSSRYDPEPAVAMATLAFSTLSDGSDSTAFEFLTVPYCVGVFGKSAQCDFRNHILYMLVRFRRHQEVNFHATIWQDATPTTSTERALNAFKARLNRTDVVYPTGAGAMRMEDTATCADITDECFLSSAATYTGSYKEIDPTQYSGRFLFRLGEKYSLNSPWRVRLKHNLPHDAEAEVDVVLVLNRLPAVNPLDSRWWQEGVGGRFGLIAVGILVSFGFLACTLEVAALLARRSGTGGASAVATALYDGDDSEGHFVFLQRVAKVTVSGVQKCTDYAVTAVRGLSCYAACLPRWRRWWDERRRLPTSEEGIVETESEITAMNASAFIEEDETASICRICRCREPFDDLFAPCVCSGSSKYVHRRCLEQWREMTTNPEHRRVCAECKTPYTLVRVIVPQNADLITGSPIIEPAIRHYAATALLVAANVFFAAGGAYGLKSAFFVTTGCDPNVDWSFTQGYHWVLTVYFLLALALNLNIMNPFVKDMDSAELQLLFVLLSLVLLEIPIGYGASAFLSLFFDRLFTWEIPYGLGLIATALIHLMDVFTNYLELLDSFAEVREVVAPRASAEEERPPV</sequence>
<dbReference type="AlphaFoldDB" id="A0A0N1PAS2"/>
<dbReference type="SUPFAM" id="SSF57850">
    <property type="entry name" value="RING/U-box"/>
    <property type="match status" value="1"/>
</dbReference>
<dbReference type="Proteomes" id="UP000038009">
    <property type="component" value="Unassembled WGS sequence"/>
</dbReference>
<evidence type="ECO:0000256" key="7">
    <source>
        <dbReference type="ARBA" id="ARBA00022833"/>
    </source>
</evidence>
<gene>
    <name evidence="11" type="ORF">ABL78_5743</name>
</gene>
<accession>A0A0N1PAS2</accession>
<comment type="subcellular location">
    <subcellularLocation>
        <location evidence="1">Membrane</location>
        <topology evidence="1">Multi-pass membrane protein</topology>
    </subcellularLocation>
</comment>
<dbReference type="OrthoDB" id="264354at2759"/>
<organism evidence="11 12">
    <name type="scientific">Leptomonas seymouri</name>
    <dbReference type="NCBI Taxonomy" id="5684"/>
    <lineage>
        <taxon>Eukaryota</taxon>
        <taxon>Discoba</taxon>
        <taxon>Euglenozoa</taxon>
        <taxon>Kinetoplastea</taxon>
        <taxon>Metakinetoplastina</taxon>
        <taxon>Trypanosomatida</taxon>
        <taxon>Trypanosomatidae</taxon>
        <taxon>Leishmaniinae</taxon>
        <taxon>Leptomonas</taxon>
    </lineage>
</organism>
<keyword evidence="8" id="KW-1133">Transmembrane helix</keyword>
<evidence type="ECO:0000256" key="2">
    <source>
        <dbReference type="ARBA" id="ARBA00022679"/>
    </source>
</evidence>
<evidence type="ECO:0000259" key="10">
    <source>
        <dbReference type="PROSITE" id="PS51292"/>
    </source>
</evidence>
<dbReference type="PROSITE" id="PS51292">
    <property type="entry name" value="ZF_RING_CH"/>
    <property type="match status" value="1"/>
</dbReference>
<keyword evidence="3" id="KW-0812">Transmembrane</keyword>
<keyword evidence="6" id="KW-0833">Ubl conjugation pathway</keyword>
<evidence type="ECO:0000256" key="1">
    <source>
        <dbReference type="ARBA" id="ARBA00004141"/>
    </source>
</evidence>
<keyword evidence="2" id="KW-0808">Transferase</keyword>
<dbReference type="Pfam" id="PF12906">
    <property type="entry name" value="RINGv"/>
    <property type="match status" value="1"/>
</dbReference>
<dbReference type="InterPro" id="IPR011016">
    <property type="entry name" value="Znf_RING-CH"/>
</dbReference>
<dbReference type="Gene3D" id="3.30.40.10">
    <property type="entry name" value="Zinc/RING finger domain, C3HC4 (zinc finger)"/>
    <property type="match status" value="1"/>
</dbReference>
<dbReference type="SMART" id="SM00744">
    <property type="entry name" value="RINGv"/>
    <property type="match status" value="1"/>
</dbReference>
<evidence type="ECO:0000256" key="8">
    <source>
        <dbReference type="ARBA" id="ARBA00022989"/>
    </source>
</evidence>
<dbReference type="VEuPathDB" id="TriTrypDB:Lsey_0203_0110"/>
<evidence type="ECO:0000313" key="11">
    <source>
        <dbReference type="EMBL" id="KPI85198.1"/>
    </source>
</evidence>
<dbReference type="PANTHER" id="PTHR46065:SF3">
    <property type="entry name" value="FI20425P1"/>
    <property type="match status" value="1"/>
</dbReference>
<evidence type="ECO:0000256" key="3">
    <source>
        <dbReference type="ARBA" id="ARBA00022692"/>
    </source>
</evidence>
<feature type="domain" description="RING-CH-type" evidence="10">
    <location>
        <begin position="390"/>
        <end position="454"/>
    </location>
</feature>
<evidence type="ECO:0000256" key="6">
    <source>
        <dbReference type="ARBA" id="ARBA00022786"/>
    </source>
</evidence>
<dbReference type="OMA" id="HRWWIES"/>
<evidence type="ECO:0000256" key="5">
    <source>
        <dbReference type="ARBA" id="ARBA00022771"/>
    </source>
</evidence>
<keyword evidence="12" id="KW-1185">Reference proteome</keyword>
<dbReference type="EMBL" id="LJSK01000203">
    <property type="protein sequence ID" value="KPI85198.1"/>
    <property type="molecule type" value="Genomic_DNA"/>
</dbReference>
<comment type="caution">
    <text evidence="11">The sequence shown here is derived from an EMBL/GenBank/DDBJ whole genome shotgun (WGS) entry which is preliminary data.</text>
</comment>
<dbReference type="GO" id="GO:0016020">
    <property type="term" value="C:membrane"/>
    <property type="evidence" value="ECO:0007669"/>
    <property type="project" value="UniProtKB-SubCell"/>
</dbReference>
<keyword evidence="7" id="KW-0862">Zinc</keyword>
<keyword evidence="9" id="KW-0472">Membrane</keyword>
<evidence type="ECO:0000256" key="4">
    <source>
        <dbReference type="ARBA" id="ARBA00022723"/>
    </source>
</evidence>
<evidence type="ECO:0000256" key="9">
    <source>
        <dbReference type="ARBA" id="ARBA00023136"/>
    </source>
</evidence>
<proteinExistence type="predicted"/>
<evidence type="ECO:0000313" key="12">
    <source>
        <dbReference type="Proteomes" id="UP000038009"/>
    </source>
</evidence>
<protein>
    <recommendedName>
        <fullName evidence="10">RING-CH-type domain-containing protein</fullName>
    </recommendedName>
</protein>
<dbReference type="InterPro" id="IPR013083">
    <property type="entry name" value="Znf_RING/FYVE/PHD"/>
</dbReference>
<name>A0A0N1PAS2_LEPSE</name>
<dbReference type="PANTHER" id="PTHR46065">
    <property type="entry name" value="E3 UBIQUITIN-PROTEIN LIGASE MARCH 2/3 FAMILY MEMBER"/>
    <property type="match status" value="1"/>
</dbReference>
<keyword evidence="5" id="KW-0863">Zinc-finger</keyword>
<dbReference type="GO" id="GO:0008270">
    <property type="term" value="F:zinc ion binding"/>
    <property type="evidence" value="ECO:0007669"/>
    <property type="project" value="UniProtKB-KW"/>
</dbReference>
<reference evidence="11 12" key="1">
    <citation type="journal article" date="2015" name="PLoS Pathog.">
        <title>Leptomonas seymouri: Adaptations to the Dixenous Life Cycle Analyzed by Genome Sequencing, Transcriptome Profiling and Co-infection with Leishmania donovani.</title>
        <authorList>
            <person name="Kraeva N."/>
            <person name="Butenko A."/>
            <person name="Hlavacova J."/>
            <person name="Kostygov A."/>
            <person name="Myskova J."/>
            <person name="Grybchuk D."/>
            <person name="Lestinova T."/>
            <person name="Votypka J."/>
            <person name="Volf P."/>
            <person name="Opperdoes F."/>
            <person name="Flegontov P."/>
            <person name="Lukes J."/>
            <person name="Yurchenko V."/>
        </authorList>
    </citation>
    <scope>NUCLEOTIDE SEQUENCE [LARGE SCALE GENOMIC DNA]</scope>
    <source>
        <strain evidence="11 12">ATCC 30220</strain>
    </source>
</reference>
<keyword evidence="4" id="KW-0479">Metal-binding</keyword>
<dbReference type="GO" id="GO:0016740">
    <property type="term" value="F:transferase activity"/>
    <property type="evidence" value="ECO:0007669"/>
    <property type="project" value="UniProtKB-KW"/>
</dbReference>